<organism evidence="1 2">
    <name type="scientific">Antarcticirhabdus aurantiaca</name>
    <dbReference type="NCBI Taxonomy" id="2606717"/>
    <lineage>
        <taxon>Bacteria</taxon>
        <taxon>Pseudomonadati</taxon>
        <taxon>Pseudomonadota</taxon>
        <taxon>Alphaproteobacteria</taxon>
        <taxon>Hyphomicrobiales</taxon>
        <taxon>Aurantimonadaceae</taxon>
        <taxon>Antarcticirhabdus</taxon>
    </lineage>
</organism>
<evidence type="ECO:0000313" key="1">
    <source>
        <dbReference type="EMBL" id="WAJ29834.1"/>
    </source>
</evidence>
<proteinExistence type="predicted"/>
<sequence length="166" mass="17997">MSAALNYAGQDGAAATEILTFRLGSNAFAMEVRHVREVLDYKPIAPVAGAPSNLIGMIDVRGTGVPVVDLKRKLGMHGLDMGPTPDTRIIVLEFLIAMRPHTVAIVADAVHEVSDVADQKIEQPPQFGESWKADYMQGLGRRGEEFMTLLDIGALFADRDGAVFEF</sequence>
<reference evidence="1" key="1">
    <citation type="submission" date="2022-11" db="EMBL/GenBank/DDBJ databases">
        <title>beta-Carotene-producing bacterium, Jeongeuplla avenae sp. nov., alleviates the salt stress of Arabidopsis seedlings.</title>
        <authorList>
            <person name="Jiang L."/>
            <person name="Lee J."/>
        </authorList>
    </citation>
    <scope>NUCLEOTIDE SEQUENCE</scope>
    <source>
        <strain evidence="1">DY_R2A_6</strain>
    </source>
</reference>
<name>A0ACD4NSF5_9HYPH</name>
<protein>
    <submittedName>
        <fullName evidence="1">Chemotaxis protein CheW</fullName>
    </submittedName>
</protein>
<dbReference type="EMBL" id="CP113520">
    <property type="protein sequence ID" value="WAJ29834.1"/>
    <property type="molecule type" value="Genomic_DNA"/>
</dbReference>
<dbReference type="Proteomes" id="UP001163223">
    <property type="component" value="Chromosome"/>
</dbReference>
<gene>
    <name evidence="1" type="ORF">OXU80_06325</name>
</gene>
<keyword evidence="2" id="KW-1185">Reference proteome</keyword>
<evidence type="ECO:0000313" key="2">
    <source>
        <dbReference type="Proteomes" id="UP001163223"/>
    </source>
</evidence>
<accession>A0ACD4NSF5</accession>